<evidence type="ECO:0000256" key="1">
    <source>
        <dbReference type="SAM" id="MobiDB-lite"/>
    </source>
</evidence>
<evidence type="ECO:0000256" key="2">
    <source>
        <dbReference type="SAM" id="Phobius"/>
    </source>
</evidence>
<feature type="compositionally biased region" description="Polar residues" evidence="1">
    <location>
        <begin position="126"/>
        <end position="136"/>
    </location>
</feature>
<sequence>MDWMLCLALERTQILFYAGVMVFMAKLHVVVYNIQNGIDNNNNSNYNDLALSVAQIWTDGATPAVAKSVLRPSSQSSLPGNSSIPFTFDLGRFLYSVIVEADPREARKVEIPNAPAFIRRSKTHSASIQTFSSRQGATDKRDDAKAPHLKPLKMQAAGWRLAHRTSSTNPPASIPSFPFFTVICCLEIMLVRGSGSRAPLSATPPCFEPSFVPSFAPSPRWNVGWNESVAA</sequence>
<protein>
    <submittedName>
        <fullName evidence="3">Uncharacterized protein</fullName>
    </submittedName>
</protein>
<feature type="region of interest" description="Disordered" evidence="1">
    <location>
        <begin position="126"/>
        <end position="145"/>
    </location>
</feature>
<feature type="transmembrane region" description="Helical" evidence="2">
    <location>
        <begin position="14"/>
        <end position="34"/>
    </location>
</feature>
<name>A0A3N2PU19_SODAK</name>
<dbReference type="AlphaFoldDB" id="A0A3N2PU19"/>
<keyword evidence="2" id="KW-0472">Membrane</keyword>
<evidence type="ECO:0000313" key="3">
    <source>
        <dbReference type="EMBL" id="ROT37981.1"/>
    </source>
</evidence>
<evidence type="ECO:0000313" key="4">
    <source>
        <dbReference type="Proteomes" id="UP000272025"/>
    </source>
</evidence>
<keyword evidence="4" id="KW-1185">Reference proteome</keyword>
<keyword evidence="2" id="KW-1133">Transmembrane helix</keyword>
<keyword evidence="2" id="KW-0812">Transmembrane</keyword>
<reference evidence="3 4" key="1">
    <citation type="journal article" date="2018" name="Mol. Ecol.">
        <title>The obligate alkalophilic soda-lake fungus Sodiomyces alkalinus has shifted to a protein diet.</title>
        <authorList>
            <person name="Grum-Grzhimaylo A.A."/>
            <person name="Falkoski D.L."/>
            <person name="van den Heuvel J."/>
            <person name="Valero-Jimenez C.A."/>
            <person name="Min B."/>
            <person name="Choi I.G."/>
            <person name="Lipzen A."/>
            <person name="Daum C.G."/>
            <person name="Aanen D.K."/>
            <person name="Tsang A."/>
            <person name="Henrissat B."/>
            <person name="Bilanenko E.N."/>
            <person name="de Vries R.P."/>
            <person name="van Kan J.A.L."/>
            <person name="Grigoriev I.V."/>
            <person name="Debets A.J.M."/>
        </authorList>
    </citation>
    <scope>NUCLEOTIDE SEQUENCE [LARGE SCALE GENOMIC DNA]</scope>
    <source>
        <strain evidence="3 4">F11</strain>
    </source>
</reference>
<proteinExistence type="predicted"/>
<organism evidence="3 4">
    <name type="scientific">Sodiomyces alkalinus (strain CBS 110278 / VKM F-3762 / F11)</name>
    <name type="common">Alkaliphilic filamentous fungus</name>
    <dbReference type="NCBI Taxonomy" id="1314773"/>
    <lineage>
        <taxon>Eukaryota</taxon>
        <taxon>Fungi</taxon>
        <taxon>Dikarya</taxon>
        <taxon>Ascomycota</taxon>
        <taxon>Pezizomycotina</taxon>
        <taxon>Sordariomycetes</taxon>
        <taxon>Hypocreomycetidae</taxon>
        <taxon>Glomerellales</taxon>
        <taxon>Plectosphaerellaceae</taxon>
        <taxon>Sodiomyces</taxon>
    </lineage>
</organism>
<dbReference type="GeneID" id="39582726"/>
<dbReference type="RefSeq" id="XP_028465787.1">
    <property type="nucleotide sequence ID" value="XM_028614248.1"/>
</dbReference>
<dbReference type="EMBL" id="ML119056">
    <property type="protein sequence ID" value="ROT37981.1"/>
    <property type="molecule type" value="Genomic_DNA"/>
</dbReference>
<accession>A0A3N2PU19</accession>
<dbReference type="Proteomes" id="UP000272025">
    <property type="component" value="Unassembled WGS sequence"/>
</dbReference>
<gene>
    <name evidence="3" type="ORF">SODALDRAFT_360301</name>
</gene>